<dbReference type="InterPro" id="IPR051045">
    <property type="entry name" value="TonB-dependent_transducer"/>
</dbReference>
<reference evidence="13 14" key="1">
    <citation type="submission" date="2020-03" db="EMBL/GenBank/DDBJ databases">
        <authorList>
            <person name="Wang L."/>
            <person name="He N."/>
            <person name="Li Y."/>
            <person name="Fang Y."/>
            <person name="Zhang F."/>
        </authorList>
    </citation>
    <scope>NUCLEOTIDE SEQUENCE [LARGE SCALE GENOMIC DNA]</scope>
    <source>
        <strain evidence="13 14">36D10-4-7</strain>
    </source>
</reference>
<feature type="region of interest" description="Disordered" evidence="10">
    <location>
        <begin position="1"/>
        <end position="22"/>
    </location>
</feature>
<comment type="caution">
    <text evidence="13">The sequence shown here is derived from an EMBL/GenBank/DDBJ whole genome shotgun (WGS) entry which is preliminary data.</text>
</comment>
<accession>A0ABX1CM89</accession>
<proteinExistence type="inferred from homology"/>
<evidence type="ECO:0000256" key="11">
    <source>
        <dbReference type="SAM" id="Phobius"/>
    </source>
</evidence>
<evidence type="ECO:0000256" key="2">
    <source>
        <dbReference type="ARBA" id="ARBA00006555"/>
    </source>
</evidence>
<feature type="domain" description="TonB C-terminal" evidence="12">
    <location>
        <begin position="185"/>
        <end position="278"/>
    </location>
</feature>
<keyword evidence="3" id="KW-0813">Transport</keyword>
<evidence type="ECO:0000259" key="12">
    <source>
        <dbReference type="PROSITE" id="PS52015"/>
    </source>
</evidence>
<dbReference type="PANTHER" id="PTHR33446">
    <property type="entry name" value="PROTEIN TONB-RELATED"/>
    <property type="match status" value="1"/>
</dbReference>
<evidence type="ECO:0000256" key="3">
    <source>
        <dbReference type="ARBA" id="ARBA00022448"/>
    </source>
</evidence>
<evidence type="ECO:0000256" key="1">
    <source>
        <dbReference type="ARBA" id="ARBA00004383"/>
    </source>
</evidence>
<evidence type="ECO:0000313" key="14">
    <source>
        <dbReference type="Proteomes" id="UP000732399"/>
    </source>
</evidence>
<keyword evidence="6 11" id="KW-0812">Transmembrane</keyword>
<dbReference type="EMBL" id="JAAVJH010000006">
    <property type="protein sequence ID" value="NJR79101.1"/>
    <property type="molecule type" value="Genomic_DNA"/>
</dbReference>
<dbReference type="PROSITE" id="PS52015">
    <property type="entry name" value="TONB_CTD"/>
    <property type="match status" value="2"/>
</dbReference>
<name>A0ABX1CM89_9SPHN</name>
<dbReference type="InterPro" id="IPR006260">
    <property type="entry name" value="TonB/TolA_C"/>
</dbReference>
<comment type="subcellular location">
    <subcellularLocation>
        <location evidence="1">Cell inner membrane</location>
        <topology evidence="1">Single-pass membrane protein</topology>
        <orientation evidence="1">Periplasmic side</orientation>
    </subcellularLocation>
</comment>
<feature type="domain" description="TonB C-terminal" evidence="12">
    <location>
        <begin position="83"/>
        <end position="174"/>
    </location>
</feature>
<protein>
    <submittedName>
        <fullName evidence="13">TonB family protein</fullName>
    </submittedName>
</protein>
<dbReference type="SUPFAM" id="SSF74653">
    <property type="entry name" value="TolA/TonB C-terminal domain"/>
    <property type="match status" value="2"/>
</dbReference>
<comment type="similarity">
    <text evidence="2">Belongs to the TonB family.</text>
</comment>
<keyword evidence="5" id="KW-0997">Cell inner membrane</keyword>
<sequence>MSDRELFPRTRVLDHGRDPTRARPEPWFVGNGRGLMIGVLALVGALLLVRAVSMLWLAERAWTWVTARGASGVRSVSGGAPPAPPPPGLHDWIGAGDYPAAARPARAEGVVDIAWDVARDGRIARCTVLRSSGNAILDATTCRLLRERGRYAPVRVEGAQRFRRFSGAYRWRLPPVAGDAVAVPAMGMADEASWIGPDDYPVESARRNEQGTVRIDWTIGADGRARDCQAVETSGHPRLDKAACAAIMNRARYRPARDAAGRAVATSKSRRVTWRLPD</sequence>
<dbReference type="Proteomes" id="UP000732399">
    <property type="component" value="Unassembled WGS sequence"/>
</dbReference>
<keyword evidence="14" id="KW-1185">Reference proteome</keyword>
<dbReference type="PANTHER" id="PTHR33446:SF2">
    <property type="entry name" value="PROTEIN TONB"/>
    <property type="match status" value="1"/>
</dbReference>
<gene>
    <name evidence="13" type="ORF">HBH26_10930</name>
</gene>
<evidence type="ECO:0000256" key="9">
    <source>
        <dbReference type="ARBA" id="ARBA00023136"/>
    </source>
</evidence>
<evidence type="ECO:0000313" key="13">
    <source>
        <dbReference type="EMBL" id="NJR79101.1"/>
    </source>
</evidence>
<feature type="transmembrane region" description="Helical" evidence="11">
    <location>
        <begin position="35"/>
        <end position="58"/>
    </location>
</feature>
<dbReference type="NCBIfam" id="TIGR01352">
    <property type="entry name" value="tonB_Cterm"/>
    <property type="match status" value="2"/>
</dbReference>
<evidence type="ECO:0000256" key="5">
    <source>
        <dbReference type="ARBA" id="ARBA00022519"/>
    </source>
</evidence>
<evidence type="ECO:0000256" key="4">
    <source>
        <dbReference type="ARBA" id="ARBA00022475"/>
    </source>
</evidence>
<keyword evidence="9 11" id="KW-0472">Membrane</keyword>
<keyword evidence="7" id="KW-0653">Protein transport</keyword>
<evidence type="ECO:0000256" key="7">
    <source>
        <dbReference type="ARBA" id="ARBA00022927"/>
    </source>
</evidence>
<evidence type="ECO:0000256" key="6">
    <source>
        <dbReference type="ARBA" id="ARBA00022692"/>
    </source>
</evidence>
<dbReference type="Gene3D" id="3.30.1150.10">
    <property type="match status" value="2"/>
</dbReference>
<dbReference type="Pfam" id="PF03544">
    <property type="entry name" value="TonB_C"/>
    <property type="match status" value="2"/>
</dbReference>
<dbReference type="InterPro" id="IPR037682">
    <property type="entry name" value="TonB_C"/>
</dbReference>
<evidence type="ECO:0000256" key="8">
    <source>
        <dbReference type="ARBA" id="ARBA00022989"/>
    </source>
</evidence>
<keyword evidence="4" id="KW-1003">Cell membrane</keyword>
<organism evidence="13 14">
    <name type="scientific">Sphingomonas corticis</name>
    <dbReference type="NCBI Taxonomy" id="2722791"/>
    <lineage>
        <taxon>Bacteria</taxon>
        <taxon>Pseudomonadati</taxon>
        <taxon>Pseudomonadota</taxon>
        <taxon>Alphaproteobacteria</taxon>
        <taxon>Sphingomonadales</taxon>
        <taxon>Sphingomonadaceae</taxon>
        <taxon>Sphingomonas</taxon>
    </lineage>
</organism>
<keyword evidence="8 11" id="KW-1133">Transmembrane helix</keyword>
<dbReference type="RefSeq" id="WP_168134650.1">
    <property type="nucleotide sequence ID" value="NZ_JAAVJH010000006.1"/>
</dbReference>
<evidence type="ECO:0000256" key="10">
    <source>
        <dbReference type="SAM" id="MobiDB-lite"/>
    </source>
</evidence>